<keyword evidence="3" id="KW-1185">Reference proteome</keyword>
<dbReference type="Proteomes" id="UP000823749">
    <property type="component" value="Chromosome 10"/>
</dbReference>
<comment type="caution">
    <text evidence="2">The sequence shown here is derived from an EMBL/GenBank/DDBJ whole genome shotgun (WGS) entry which is preliminary data.</text>
</comment>
<proteinExistence type="predicted"/>
<feature type="region of interest" description="Disordered" evidence="1">
    <location>
        <begin position="108"/>
        <end position="145"/>
    </location>
</feature>
<feature type="compositionally biased region" description="Acidic residues" evidence="1">
    <location>
        <begin position="127"/>
        <end position="145"/>
    </location>
</feature>
<sequence length="145" mass="16547">MPFPCLIMKICKKYGVIEQKYAEKTKLEPGILNSSILTKSVSQSRVPRSLPGGTYLTSMPAKNALKSTLYKKLFCQGISIIESLRKSKKESREMARKQTRMDHWLEWLSRRSEGSTSEPYAPPPIVQEDDSDDFGGDEPEWEDED</sequence>
<evidence type="ECO:0000313" key="3">
    <source>
        <dbReference type="Proteomes" id="UP000823749"/>
    </source>
</evidence>
<name>A0AAV6IMC8_9ERIC</name>
<dbReference type="EMBL" id="JACTNZ010000010">
    <property type="protein sequence ID" value="KAG5528688.1"/>
    <property type="molecule type" value="Genomic_DNA"/>
</dbReference>
<organism evidence="2 3">
    <name type="scientific">Rhododendron griersonianum</name>
    <dbReference type="NCBI Taxonomy" id="479676"/>
    <lineage>
        <taxon>Eukaryota</taxon>
        <taxon>Viridiplantae</taxon>
        <taxon>Streptophyta</taxon>
        <taxon>Embryophyta</taxon>
        <taxon>Tracheophyta</taxon>
        <taxon>Spermatophyta</taxon>
        <taxon>Magnoliopsida</taxon>
        <taxon>eudicotyledons</taxon>
        <taxon>Gunneridae</taxon>
        <taxon>Pentapetalae</taxon>
        <taxon>asterids</taxon>
        <taxon>Ericales</taxon>
        <taxon>Ericaceae</taxon>
        <taxon>Ericoideae</taxon>
        <taxon>Rhodoreae</taxon>
        <taxon>Rhododendron</taxon>
    </lineage>
</organism>
<protein>
    <submittedName>
        <fullName evidence="2">Uncharacterized protein</fullName>
    </submittedName>
</protein>
<dbReference type="AlphaFoldDB" id="A0AAV6IMC8"/>
<gene>
    <name evidence="2" type="ORF">RHGRI_029382</name>
</gene>
<reference evidence="2" key="1">
    <citation type="submission" date="2020-08" db="EMBL/GenBank/DDBJ databases">
        <title>Plant Genome Project.</title>
        <authorList>
            <person name="Zhang R.-G."/>
        </authorList>
    </citation>
    <scope>NUCLEOTIDE SEQUENCE</scope>
    <source>
        <strain evidence="2">WSP0</strain>
        <tissue evidence="2">Leaf</tissue>
    </source>
</reference>
<accession>A0AAV6IMC8</accession>
<evidence type="ECO:0000256" key="1">
    <source>
        <dbReference type="SAM" id="MobiDB-lite"/>
    </source>
</evidence>
<evidence type="ECO:0000313" key="2">
    <source>
        <dbReference type="EMBL" id="KAG5528688.1"/>
    </source>
</evidence>